<keyword evidence="3 9" id="KW-0269">Exonuclease</keyword>
<dbReference type="RefSeq" id="WP_377004711.1">
    <property type="nucleotide sequence ID" value="NZ_JBHSGG010000030.1"/>
</dbReference>
<evidence type="ECO:0000259" key="7">
    <source>
        <dbReference type="SMART" id="SM00091"/>
    </source>
</evidence>
<dbReference type="InterPro" id="IPR006054">
    <property type="entry name" value="DnaQ"/>
</dbReference>
<feature type="transmembrane region" description="Helical" evidence="5">
    <location>
        <begin position="41"/>
        <end position="64"/>
    </location>
</feature>
<keyword evidence="6" id="KW-0732">Signal</keyword>
<dbReference type="PANTHER" id="PTHR30231">
    <property type="entry name" value="DNA POLYMERASE III SUBUNIT EPSILON"/>
    <property type="match status" value="1"/>
</dbReference>
<organism evidence="9 10">
    <name type="scientific">Coralloluteibacterium thermophilum</name>
    <dbReference type="NCBI Taxonomy" id="2707049"/>
    <lineage>
        <taxon>Bacteria</taxon>
        <taxon>Pseudomonadati</taxon>
        <taxon>Pseudomonadota</taxon>
        <taxon>Gammaproteobacteria</taxon>
        <taxon>Lysobacterales</taxon>
        <taxon>Lysobacteraceae</taxon>
        <taxon>Coralloluteibacterium</taxon>
    </lineage>
</organism>
<dbReference type="SUPFAM" id="SSF55785">
    <property type="entry name" value="PYP-like sensor domain (PAS domain)"/>
    <property type="match status" value="1"/>
</dbReference>
<sequence length="482" mass="50218">MGLRLRVFLFFALLGLGSAAAIATGAWFAAGRTEAGDALPALVQAALLAGVLVLVLVTWVWLLFDAHVARAVETLAHGLRARAHAAEDAELDAEAARYLGDLAPAAAEVAQGLAITRSALAQATARETARLSVEKARLDALLADLPVAVLVCTAEHRLVLYNARALALLGAVPAPGLDRSLLDTLEEGPLAAAYRQLLAAADPEAACGFRCTATGSGRHLAARMRLLRESEWDGAASAPPYALVLLDAGRDDSAGPALLPATAGGALAYDFDLLARPYAPALAATRLEALTCVVFDTETTGLAPSADAIVQIAAVRVVNGRVVEGETFETLVDPCRPIPAGSTAVHGITDAMVAGAPPVAEAAARFHRFADGAVLVAHNAPFDMEFLRRTEAAIGARFDHPVLDTVLLSAAVFGQREDHSLDALARRLGVVIPEGARHTAMGDAVATAEAFLRLAAILRGRGLDTFGDVLAEMRRHGRVLRG</sequence>
<dbReference type="EMBL" id="JBHSGG010000030">
    <property type="protein sequence ID" value="MFC4728676.1"/>
    <property type="molecule type" value="Genomic_DNA"/>
</dbReference>
<dbReference type="PANTHER" id="PTHR30231:SF41">
    <property type="entry name" value="DNA POLYMERASE III SUBUNIT EPSILON"/>
    <property type="match status" value="1"/>
</dbReference>
<feature type="domain" description="Exonuclease" evidence="8">
    <location>
        <begin position="291"/>
        <end position="460"/>
    </location>
</feature>
<evidence type="ECO:0000259" key="8">
    <source>
        <dbReference type="SMART" id="SM00479"/>
    </source>
</evidence>
<dbReference type="EC" id="2.7.7.7" evidence="1"/>
<proteinExistence type="predicted"/>
<feature type="chain" id="PRO_5046045729" description="DNA-directed DNA polymerase" evidence="6">
    <location>
        <begin position="24"/>
        <end position="482"/>
    </location>
</feature>
<dbReference type="NCBIfam" id="TIGR00573">
    <property type="entry name" value="dnaq"/>
    <property type="match status" value="1"/>
</dbReference>
<keyword evidence="5" id="KW-0472">Membrane</keyword>
<dbReference type="SMART" id="SM00091">
    <property type="entry name" value="PAS"/>
    <property type="match status" value="1"/>
</dbReference>
<dbReference type="InterPro" id="IPR036397">
    <property type="entry name" value="RNaseH_sf"/>
</dbReference>
<keyword evidence="10" id="KW-1185">Reference proteome</keyword>
<comment type="catalytic activity">
    <reaction evidence="4">
        <text>DNA(n) + a 2'-deoxyribonucleoside 5'-triphosphate = DNA(n+1) + diphosphate</text>
        <dbReference type="Rhea" id="RHEA:22508"/>
        <dbReference type="Rhea" id="RHEA-COMP:17339"/>
        <dbReference type="Rhea" id="RHEA-COMP:17340"/>
        <dbReference type="ChEBI" id="CHEBI:33019"/>
        <dbReference type="ChEBI" id="CHEBI:61560"/>
        <dbReference type="ChEBI" id="CHEBI:173112"/>
        <dbReference type="EC" id="2.7.7.7"/>
    </reaction>
</comment>
<evidence type="ECO:0000313" key="10">
    <source>
        <dbReference type="Proteomes" id="UP001595892"/>
    </source>
</evidence>
<gene>
    <name evidence="9" type="ORF">ACFO3Q_10895</name>
</gene>
<dbReference type="CDD" id="cd06127">
    <property type="entry name" value="DEDDh"/>
    <property type="match status" value="1"/>
</dbReference>
<keyword evidence="2" id="KW-0540">Nuclease</keyword>
<evidence type="ECO:0000256" key="3">
    <source>
        <dbReference type="ARBA" id="ARBA00022839"/>
    </source>
</evidence>
<dbReference type="Gene3D" id="3.30.420.10">
    <property type="entry name" value="Ribonuclease H-like superfamily/Ribonuclease H"/>
    <property type="match status" value="1"/>
</dbReference>
<name>A0ABV9NKV0_9GAMM</name>
<comment type="caution">
    <text evidence="9">The sequence shown here is derived from an EMBL/GenBank/DDBJ whole genome shotgun (WGS) entry which is preliminary data.</text>
</comment>
<dbReference type="SMART" id="SM00479">
    <property type="entry name" value="EXOIII"/>
    <property type="match status" value="1"/>
</dbReference>
<protein>
    <recommendedName>
        <fullName evidence="1">DNA-directed DNA polymerase</fullName>
        <ecNumber evidence="1">2.7.7.7</ecNumber>
    </recommendedName>
</protein>
<dbReference type="Pfam" id="PF00929">
    <property type="entry name" value="RNase_T"/>
    <property type="match status" value="1"/>
</dbReference>
<evidence type="ECO:0000256" key="2">
    <source>
        <dbReference type="ARBA" id="ARBA00022722"/>
    </source>
</evidence>
<dbReference type="InterPro" id="IPR013520">
    <property type="entry name" value="Ribonucl_H"/>
</dbReference>
<evidence type="ECO:0000256" key="6">
    <source>
        <dbReference type="SAM" id="SignalP"/>
    </source>
</evidence>
<accession>A0ABV9NKV0</accession>
<dbReference type="InterPro" id="IPR012337">
    <property type="entry name" value="RNaseH-like_sf"/>
</dbReference>
<keyword evidence="5" id="KW-1133">Transmembrane helix</keyword>
<dbReference type="Gene3D" id="3.30.450.20">
    <property type="entry name" value="PAS domain"/>
    <property type="match status" value="1"/>
</dbReference>
<evidence type="ECO:0000256" key="5">
    <source>
        <dbReference type="SAM" id="Phobius"/>
    </source>
</evidence>
<feature type="signal peptide" evidence="6">
    <location>
        <begin position="1"/>
        <end position="23"/>
    </location>
</feature>
<evidence type="ECO:0000313" key="9">
    <source>
        <dbReference type="EMBL" id="MFC4728676.1"/>
    </source>
</evidence>
<keyword evidence="5" id="KW-0812">Transmembrane</keyword>
<dbReference type="SUPFAM" id="SSF53098">
    <property type="entry name" value="Ribonuclease H-like"/>
    <property type="match status" value="1"/>
</dbReference>
<feature type="domain" description="PAS" evidence="7">
    <location>
        <begin position="136"/>
        <end position="202"/>
    </location>
</feature>
<dbReference type="GO" id="GO:0004527">
    <property type="term" value="F:exonuclease activity"/>
    <property type="evidence" value="ECO:0007669"/>
    <property type="project" value="UniProtKB-KW"/>
</dbReference>
<evidence type="ECO:0000256" key="4">
    <source>
        <dbReference type="ARBA" id="ARBA00049244"/>
    </source>
</evidence>
<dbReference type="Proteomes" id="UP001595892">
    <property type="component" value="Unassembled WGS sequence"/>
</dbReference>
<dbReference type="InterPro" id="IPR000014">
    <property type="entry name" value="PAS"/>
</dbReference>
<dbReference type="InterPro" id="IPR035965">
    <property type="entry name" value="PAS-like_dom_sf"/>
</dbReference>
<reference evidence="10" key="1">
    <citation type="journal article" date="2019" name="Int. J. Syst. Evol. Microbiol.">
        <title>The Global Catalogue of Microorganisms (GCM) 10K type strain sequencing project: providing services to taxonomists for standard genome sequencing and annotation.</title>
        <authorList>
            <consortium name="The Broad Institute Genomics Platform"/>
            <consortium name="The Broad Institute Genome Sequencing Center for Infectious Disease"/>
            <person name="Wu L."/>
            <person name="Ma J."/>
        </authorList>
    </citation>
    <scope>NUCLEOTIDE SEQUENCE [LARGE SCALE GENOMIC DNA]</scope>
    <source>
        <strain evidence="10">CGMCC 1.13574</strain>
    </source>
</reference>
<evidence type="ECO:0000256" key="1">
    <source>
        <dbReference type="ARBA" id="ARBA00012417"/>
    </source>
</evidence>
<keyword evidence="3 9" id="KW-0378">Hydrolase</keyword>